<dbReference type="KEGG" id="tml:GSTUM_00007376001"/>
<dbReference type="EMBL" id="FN430264">
    <property type="protein sequence ID" value="CAZ83609.1"/>
    <property type="molecule type" value="Genomic_DNA"/>
</dbReference>
<keyword evidence="2" id="KW-1185">Reference proteome</keyword>
<evidence type="ECO:0000313" key="2">
    <source>
        <dbReference type="Proteomes" id="UP000006911"/>
    </source>
</evidence>
<protein>
    <submittedName>
        <fullName evidence="1">(Perigord truffle) hypothetical protein</fullName>
    </submittedName>
</protein>
<accession>D5GGG6</accession>
<dbReference type="RefSeq" id="XP_002839418.1">
    <property type="nucleotide sequence ID" value="XM_002839372.1"/>
</dbReference>
<organism evidence="1 2">
    <name type="scientific">Tuber melanosporum (strain Mel28)</name>
    <name type="common">Perigord black truffle</name>
    <dbReference type="NCBI Taxonomy" id="656061"/>
    <lineage>
        <taxon>Eukaryota</taxon>
        <taxon>Fungi</taxon>
        <taxon>Dikarya</taxon>
        <taxon>Ascomycota</taxon>
        <taxon>Pezizomycotina</taxon>
        <taxon>Pezizomycetes</taxon>
        <taxon>Pezizales</taxon>
        <taxon>Tuberaceae</taxon>
        <taxon>Tuber</taxon>
    </lineage>
</organism>
<dbReference type="AlphaFoldDB" id="D5GGG6"/>
<proteinExistence type="predicted"/>
<sequence>MVLVFKSFVLYCTYTRVLTKFYGIEKVFPQLIPSPLALAKAIPWVALSETIKFAVRPAWPVLEQFELCDLLRKFKLAKSAESFRHRKSDLPTKFTLSNPASARLGTTNLIVSGRPGDSTSTMVALSTSFPSTLIHITLIESQSHLQVP</sequence>
<dbReference type="GeneID" id="9183207"/>
<name>D5GGG6_TUBMM</name>
<evidence type="ECO:0000313" key="1">
    <source>
        <dbReference type="EMBL" id="CAZ83609.1"/>
    </source>
</evidence>
<gene>
    <name evidence="1" type="ORF">GSTUM_00007376001</name>
</gene>
<dbReference type="HOGENOM" id="CLU_1760129_0_0_1"/>
<dbReference type="Proteomes" id="UP000006911">
    <property type="component" value="Unassembled WGS sequence"/>
</dbReference>
<dbReference type="InParanoid" id="D5GGG6"/>
<reference evidence="1 2" key="1">
    <citation type="journal article" date="2010" name="Nature">
        <title>Perigord black truffle genome uncovers evolutionary origins and mechanisms of symbiosis.</title>
        <authorList>
            <person name="Martin F."/>
            <person name="Kohler A."/>
            <person name="Murat C."/>
            <person name="Balestrini R."/>
            <person name="Coutinho P.M."/>
            <person name="Jaillon O."/>
            <person name="Montanini B."/>
            <person name="Morin E."/>
            <person name="Noel B."/>
            <person name="Percudani R."/>
            <person name="Porcel B."/>
            <person name="Rubini A."/>
            <person name="Amicucci A."/>
            <person name="Amselem J."/>
            <person name="Anthouard V."/>
            <person name="Arcioni S."/>
            <person name="Artiguenave F."/>
            <person name="Aury J.M."/>
            <person name="Ballario P."/>
            <person name="Bolchi A."/>
            <person name="Brenna A."/>
            <person name="Brun A."/>
            <person name="Buee M."/>
            <person name="Cantarel B."/>
            <person name="Chevalier G."/>
            <person name="Couloux A."/>
            <person name="Da Silva C."/>
            <person name="Denoeud F."/>
            <person name="Duplessis S."/>
            <person name="Ghignone S."/>
            <person name="Hilselberger B."/>
            <person name="Iotti M."/>
            <person name="Marcais B."/>
            <person name="Mello A."/>
            <person name="Miranda M."/>
            <person name="Pacioni G."/>
            <person name="Quesneville H."/>
            <person name="Riccioni C."/>
            <person name="Ruotolo R."/>
            <person name="Splivallo R."/>
            <person name="Stocchi V."/>
            <person name="Tisserant E."/>
            <person name="Viscomi A.R."/>
            <person name="Zambonelli A."/>
            <person name="Zampieri E."/>
            <person name="Henrissat B."/>
            <person name="Lebrun M.H."/>
            <person name="Paolocci F."/>
            <person name="Bonfante P."/>
            <person name="Ottonello S."/>
            <person name="Wincker P."/>
        </authorList>
    </citation>
    <scope>NUCLEOTIDE SEQUENCE [LARGE SCALE GENOMIC DNA]</scope>
    <source>
        <strain evidence="1 2">Mel28</strain>
    </source>
</reference>